<proteinExistence type="predicted"/>
<dbReference type="STRING" id="40148.A0A0D9YRM5"/>
<dbReference type="Gramene" id="OGLUM02G15090.1">
    <property type="protein sequence ID" value="OGLUM02G15090.1"/>
    <property type="gene ID" value="OGLUM02G15090"/>
</dbReference>
<dbReference type="AlphaFoldDB" id="A0A0D9YRM5"/>
<sequence length="212" mass="24079">MGVQPKVTGVAAHMWKIGCYSVREVHGEFCIDEKAFNMNGLYIRKGYQVYFPSNQTACHSKLSTNGNCKLKTSCAGRPGDAQVTTMVMSVGFARHGWMELYYHMAHLGLGRSPSIISPRIEAFQNQEFQDKKGKIQFGLSLGQPGYTWTKTLVSLSSGVRFGRVSTRWKANFMAHVVDRAQDTNSFWFHRKSRNKLTVLQRNFHIVMYLILS</sequence>
<reference evidence="1" key="2">
    <citation type="submission" date="2018-05" db="EMBL/GenBank/DDBJ databases">
        <title>OgluRS3 (Oryza glumaepatula Reference Sequence Version 3).</title>
        <authorList>
            <person name="Zhang J."/>
            <person name="Kudrna D."/>
            <person name="Lee S."/>
            <person name="Talag J."/>
            <person name="Welchert J."/>
            <person name="Wing R.A."/>
        </authorList>
    </citation>
    <scope>NUCLEOTIDE SEQUENCE [LARGE SCALE GENOMIC DNA]</scope>
</reference>
<dbReference type="Proteomes" id="UP000026961">
    <property type="component" value="Chromosome 2"/>
</dbReference>
<dbReference type="EnsemblPlants" id="OGLUM02G15090.1">
    <property type="protein sequence ID" value="OGLUM02G15090.1"/>
    <property type="gene ID" value="OGLUM02G15090"/>
</dbReference>
<dbReference type="HOGENOM" id="CLU_125199_0_0_1"/>
<name>A0A0D9YRM5_9ORYZ</name>
<evidence type="ECO:0000313" key="2">
    <source>
        <dbReference type="Proteomes" id="UP000026961"/>
    </source>
</evidence>
<reference evidence="1" key="1">
    <citation type="submission" date="2015-04" db="UniProtKB">
        <authorList>
            <consortium name="EnsemblPlants"/>
        </authorList>
    </citation>
    <scope>IDENTIFICATION</scope>
</reference>
<evidence type="ECO:0000313" key="1">
    <source>
        <dbReference type="EnsemblPlants" id="OGLUM02G15090.1"/>
    </source>
</evidence>
<protein>
    <submittedName>
        <fullName evidence="1">Uncharacterized protein</fullName>
    </submittedName>
</protein>
<accession>A0A0D9YRM5</accession>
<keyword evidence="2" id="KW-1185">Reference proteome</keyword>
<organism evidence="1">
    <name type="scientific">Oryza glumipatula</name>
    <dbReference type="NCBI Taxonomy" id="40148"/>
    <lineage>
        <taxon>Eukaryota</taxon>
        <taxon>Viridiplantae</taxon>
        <taxon>Streptophyta</taxon>
        <taxon>Embryophyta</taxon>
        <taxon>Tracheophyta</taxon>
        <taxon>Spermatophyta</taxon>
        <taxon>Magnoliopsida</taxon>
        <taxon>Liliopsida</taxon>
        <taxon>Poales</taxon>
        <taxon>Poaceae</taxon>
        <taxon>BOP clade</taxon>
        <taxon>Oryzoideae</taxon>
        <taxon>Oryzeae</taxon>
        <taxon>Oryzinae</taxon>
        <taxon>Oryza</taxon>
    </lineage>
</organism>